<feature type="compositionally biased region" description="Polar residues" evidence="1">
    <location>
        <begin position="174"/>
        <end position="186"/>
    </location>
</feature>
<accession>A0A2K1R0W3</accession>
<dbReference type="EMBL" id="NKHZ01000017">
    <property type="protein sequence ID" value="PNS20942.1"/>
    <property type="molecule type" value="Genomic_DNA"/>
</dbReference>
<organism evidence="2 3">
    <name type="scientific">Sphaceloma murrayae</name>
    <dbReference type="NCBI Taxonomy" id="2082308"/>
    <lineage>
        <taxon>Eukaryota</taxon>
        <taxon>Fungi</taxon>
        <taxon>Dikarya</taxon>
        <taxon>Ascomycota</taxon>
        <taxon>Pezizomycotina</taxon>
        <taxon>Dothideomycetes</taxon>
        <taxon>Dothideomycetidae</taxon>
        <taxon>Myriangiales</taxon>
        <taxon>Elsinoaceae</taxon>
        <taxon>Sphaceloma</taxon>
    </lineage>
</organism>
<proteinExistence type="predicted"/>
<gene>
    <name evidence="2" type="ORF">CAC42_2873</name>
</gene>
<evidence type="ECO:0000256" key="1">
    <source>
        <dbReference type="SAM" id="MobiDB-lite"/>
    </source>
</evidence>
<name>A0A2K1R0W3_9PEZI</name>
<dbReference type="OrthoDB" id="3928420at2759"/>
<evidence type="ECO:0000313" key="3">
    <source>
        <dbReference type="Proteomes" id="UP000243797"/>
    </source>
</evidence>
<dbReference type="AlphaFoldDB" id="A0A2K1R0W3"/>
<dbReference type="InParanoid" id="A0A2K1R0W3"/>
<evidence type="ECO:0000313" key="2">
    <source>
        <dbReference type="EMBL" id="PNS20942.1"/>
    </source>
</evidence>
<protein>
    <submittedName>
        <fullName evidence="2">Uncharacterized protein</fullName>
    </submittedName>
</protein>
<comment type="caution">
    <text evidence="2">The sequence shown here is derived from an EMBL/GenBank/DDBJ whole genome shotgun (WGS) entry which is preliminary data.</text>
</comment>
<sequence>MTSLMPNDPNHVLVHNAAFTAQARRRHHSNPRIRHWLEDVMEQSRLSTPFIFDENDEPILSPLSPGSLGVKDNGILHLAGQRSSFINIQLASDFGSSAAPLNSKHSIEKLETSDSDSGPTFTDYEPDSPSTSPASEQAPQPSPAKKVRFRPNLTIKTSTPYKTRYTIAREQRLAPSSTVQSPTGEESTVPRGQAPLPPRAPLLVQKPFTPSVLAADTISGFPFFEPRELPSALLATDTEGSITRCMTHNYVPGSQIRPVSMRVPGSFPTSPTLTARNRDSAMLPIFVKTTHGVETLELPRMTEDAQRLKRVKVRMEKKSARMFEVAVKERARTGNYLGENGTEVRRRVLMEAVGRVAENALGFETYGIVKR</sequence>
<keyword evidence="3" id="KW-1185">Reference proteome</keyword>
<reference evidence="2 3" key="1">
    <citation type="submission" date="2017-06" db="EMBL/GenBank/DDBJ databases">
        <title>Draft genome sequence of a variant of Elsinoe murrayae.</title>
        <authorList>
            <person name="Cheng Q."/>
        </authorList>
    </citation>
    <scope>NUCLEOTIDE SEQUENCE [LARGE SCALE GENOMIC DNA]</scope>
    <source>
        <strain evidence="2 3">CQ-2017a</strain>
    </source>
</reference>
<feature type="region of interest" description="Disordered" evidence="1">
    <location>
        <begin position="110"/>
        <end position="200"/>
    </location>
</feature>
<feature type="compositionally biased region" description="Low complexity" evidence="1">
    <location>
        <begin position="128"/>
        <end position="139"/>
    </location>
</feature>
<dbReference type="Proteomes" id="UP000243797">
    <property type="component" value="Unassembled WGS sequence"/>
</dbReference>